<reference evidence="9" key="1">
    <citation type="submission" date="2016-10" db="EMBL/GenBank/DDBJ databases">
        <authorList>
            <person name="Varghese N."/>
            <person name="Submissions S."/>
        </authorList>
    </citation>
    <scope>NUCLEOTIDE SEQUENCE [LARGE SCALE GENOMIC DNA]</scope>
    <source>
        <strain evidence="9">AAP</strain>
    </source>
</reference>
<dbReference type="Gene3D" id="3.40.630.10">
    <property type="entry name" value="Zn peptidases"/>
    <property type="match status" value="1"/>
</dbReference>
<gene>
    <name evidence="5" type="primary">astE</name>
    <name evidence="8" type="ORF">SAMN05192555_103221</name>
</gene>
<sequence length="342" mass="37519">MLSDWLDLTLDGNASARLSGHLASGSYHCHGPGILELLPDSGPIEAPACVISAGIHGNETAPIELVGELLARLEAGQLSLGAPLLILLGNIPAIRRSQRFIGTNLNRLFQRDLSDAGDEPERARTLMASVDAFYQRHAGRPRLHYDLHTAIRDSRYPRFVVEPFADATTEHAQWQWLAAADMQAVLHQHQHSWTFSHYSKHYHGAQAFTLELGRVAPFGANDMAALRPLRTMLEALLEGREPLRSDPRDMAFFRVEQELMRHADDFCLCFADDVANFTEFTPGTRLARDAVAGDCVVGEHPLAVVFPNAEVELGARAALLVKASEAPPGDTASQKIRATTQP</sequence>
<feature type="binding site" evidence="5">
    <location>
        <position position="148"/>
    </location>
    <ligand>
        <name>Zn(2+)</name>
        <dbReference type="ChEBI" id="CHEBI:29105"/>
    </ligand>
</feature>
<dbReference type="AlphaFoldDB" id="A0A1G9IM24"/>
<dbReference type="GO" id="GO:0008270">
    <property type="term" value="F:zinc ion binding"/>
    <property type="evidence" value="ECO:0007669"/>
    <property type="project" value="UniProtKB-UniRule"/>
</dbReference>
<dbReference type="EMBL" id="FNGH01000003">
    <property type="protein sequence ID" value="SDL26339.1"/>
    <property type="molecule type" value="Genomic_DNA"/>
</dbReference>
<dbReference type="STRING" id="48727.SAMN05192555_103221"/>
<dbReference type="OrthoDB" id="5290473at2"/>
<accession>A0A1G9IM24</accession>
<comment type="pathway">
    <text evidence="5">Amino-acid degradation; L-arginine degradation via AST pathway; L-glutamate and succinate from L-arginine: step 5/5.</text>
</comment>
<feature type="binding site" evidence="5">
    <location>
        <position position="56"/>
    </location>
    <ligand>
        <name>Zn(2+)</name>
        <dbReference type="ChEBI" id="CHEBI:29105"/>
    </ligand>
</feature>
<organism evidence="8 9">
    <name type="scientific">Franzmannia pantelleriensis</name>
    <dbReference type="NCBI Taxonomy" id="48727"/>
    <lineage>
        <taxon>Bacteria</taxon>
        <taxon>Pseudomonadati</taxon>
        <taxon>Pseudomonadota</taxon>
        <taxon>Gammaproteobacteria</taxon>
        <taxon>Oceanospirillales</taxon>
        <taxon>Halomonadaceae</taxon>
        <taxon>Franzmannia</taxon>
    </lineage>
</organism>
<evidence type="ECO:0000256" key="1">
    <source>
        <dbReference type="ARBA" id="ARBA00022503"/>
    </source>
</evidence>
<dbReference type="GO" id="GO:0019544">
    <property type="term" value="P:L-arginine catabolic process to L-glutamate"/>
    <property type="evidence" value="ECO:0007669"/>
    <property type="project" value="UniProtKB-UniRule"/>
</dbReference>
<dbReference type="EC" id="3.5.1.96" evidence="5"/>
<dbReference type="InterPro" id="IPR007036">
    <property type="entry name" value="Aste_AspA_hybrid_dom"/>
</dbReference>
<evidence type="ECO:0000256" key="2">
    <source>
        <dbReference type="ARBA" id="ARBA00022723"/>
    </source>
</evidence>
<dbReference type="SUPFAM" id="SSF53187">
    <property type="entry name" value="Zn-dependent exopeptidases"/>
    <property type="match status" value="1"/>
</dbReference>
<dbReference type="PANTHER" id="PTHR15162:SF7">
    <property type="entry name" value="SUCCINYLGLUTAMATE DESUCCINYLASE"/>
    <property type="match status" value="1"/>
</dbReference>
<evidence type="ECO:0000259" key="7">
    <source>
        <dbReference type="Pfam" id="PF24827"/>
    </source>
</evidence>
<name>A0A1G9IM24_9GAMM</name>
<dbReference type="CDD" id="cd03855">
    <property type="entry name" value="M14_ASTE"/>
    <property type="match status" value="1"/>
</dbReference>
<dbReference type="PANTHER" id="PTHR15162">
    <property type="entry name" value="ASPARTOACYLASE"/>
    <property type="match status" value="1"/>
</dbReference>
<dbReference type="InterPro" id="IPR050178">
    <property type="entry name" value="AspA/AstE_fam"/>
</dbReference>
<feature type="active site" evidence="5">
    <location>
        <position position="211"/>
    </location>
</feature>
<protein>
    <recommendedName>
        <fullName evidence="5">Succinylglutamate desuccinylase</fullName>
        <ecNumber evidence="5">3.5.1.96</ecNumber>
    </recommendedName>
</protein>
<evidence type="ECO:0000313" key="9">
    <source>
        <dbReference type="Proteomes" id="UP000199107"/>
    </source>
</evidence>
<comment type="cofactor">
    <cofactor evidence="5">
        <name>Zn(2+)</name>
        <dbReference type="ChEBI" id="CHEBI:29105"/>
    </cofactor>
    <text evidence="5">Binds 1 zinc ion per subunit.</text>
</comment>
<evidence type="ECO:0000256" key="3">
    <source>
        <dbReference type="ARBA" id="ARBA00022801"/>
    </source>
</evidence>
<keyword evidence="3 5" id="KW-0378">Hydrolase</keyword>
<comment type="function">
    <text evidence="5">Transforms N(2)-succinylglutamate into succinate and glutamate.</text>
</comment>
<keyword evidence="4 5" id="KW-0862">Zinc</keyword>
<keyword evidence="9" id="KW-1185">Reference proteome</keyword>
<evidence type="ECO:0000313" key="8">
    <source>
        <dbReference type="EMBL" id="SDL26339.1"/>
    </source>
</evidence>
<dbReference type="Pfam" id="PF04952">
    <property type="entry name" value="AstE_AspA_hybrid"/>
    <property type="match status" value="1"/>
</dbReference>
<dbReference type="GO" id="GO:0009017">
    <property type="term" value="F:succinylglutamate desuccinylase activity"/>
    <property type="evidence" value="ECO:0007669"/>
    <property type="project" value="UniProtKB-EC"/>
</dbReference>
<feature type="domain" description="AstE/AspA barrel-sandwich hybrid" evidence="6">
    <location>
        <begin position="249"/>
        <end position="322"/>
    </location>
</feature>
<feature type="binding site" evidence="5">
    <location>
        <position position="59"/>
    </location>
    <ligand>
        <name>Zn(2+)</name>
        <dbReference type="ChEBI" id="CHEBI:29105"/>
    </ligand>
</feature>
<dbReference type="GO" id="GO:0016788">
    <property type="term" value="F:hydrolase activity, acting on ester bonds"/>
    <property type="evidence" value="ECO:0007669"/>
    <property type="project" value="UniProtKB-UniRule"/>
</dbReference>
<dbReference type="UniPathway" id="UPA00185">
    <property type="reaction ID" value="UER00283"/>
</dbReference>
<evidence type="ECO:0000256" key="4">
    <source>
        <dbReference type="ARBA" id="ARBA00022833"/>
    </source>
</evidence>
<keyword evidence="2 5" id="KW-0479">Metal-binding</keyword>
<dbReference type="InterPro" id="IPR055438">
    <property type="entry name" value="AstE_AspA_cat"/>
</dbReference>
<dbReference type="HAMAP" id="MF_00767">
    <property type="entry name" value="Arg_catab_AstE"/>
    <property type="match status" value="1"/>
</dbReference>
<dbReference type="RefSeq" id="WP_089657488.1">
    <property type="nucleotide sequence ID" value="NZ_FNGH01000003.1"/>
</dbReference>
<dbReference type="InterPro" id="IPR016681">
    <property type="entry name" value="SuccinylGlu_desuccinylase"/>
</dbReference>
<evidence type="ECO:0000256" key="5">
    <source>
        <dbReference type="HAMAP-Rule" id="MF_00767"/>
    </source>
</evidence>
<comment type="catalytic activity">
    <reaction evidence="5">
        <text>N-succinyl-L-glutamate + H2O = L-glutamate + succinate</text>
        <dbReference type="Rhea" id="RHEA:15169"/>
        <dbReference type="ChEBI" id="CHEBI:15377"/>
        <dbReference type="ChEBI" id="CHEBI:29985"/>
        <dbReference type="ChEBI" id="CHEBI:30031"/>
        <dbReference type="ChEBI" id="CHEBI:58763"/>
        <dbReference type="EC" id="3.5.1.96"/>
    </reaction>
</comment>
<dbReference type="NCBIfam" id="NF003706">
    <property type="entry name" value="PRK05324.1"/>
    <property type="match status" value="1"/>
</dbReference>
<proteinExistence type="inferred from homology"/>
<dbReference type="GO" id="GO:0019545">
    <property type="term" value="P:L-arginine catabolic process to succinate"/>
    <property type="evidence" value="ECO:0007669"/>
    <property type="project" value="UniProtKB-UniRule"/>
</dbReference>
<comment type="similarity">
    <text evidence="5">Belongs to the AspA/AstE family. Succinylglutamate desuccinylase subfamily.</text>
</comment>
<dbReference type="Pfam" id="PF24827">
    <property type="entry name" value="AstE_AspA_cat"/>
    <property type="match status" value="1"/>
</dbReference>
<keyword evidence="1 5" id="KW-0056">Arginine metabolism</keyword>
<evidence type="ECO:0000259" key="6">
    <source>
        <dbReference type="Pfam" id="PF04952"/>
    </source>
</evidence>
<dbReference type="Proteomes" id="UP000199107">
    <property type="component" value="Unassembled WGS sequence"/>
</dbReference>
<feature type="domain" description="Succinylglutamate desuccinylase/Aspartoacylase catalytic" evidence="7">
    <location>
        <begin position="47"/>
        <end position="235"/>
    </location>
</feature>